<dbReference type="Gene3D" id="3.40.50.300">
    <property type="entry name" value="P-loop containing nucleotide triphosphate hydrolases"/>
    <property type="match status" value="1"/>
</dbReference>
<feature type="transmembrane region" description="Helical" evidence="7">
    <location>
        <begin position="149"/>
        <end position="168"/>
    </location>
</feature>
<dbReference type="GO" id="GO:0005886">
    <property type="term" value="C:plasma membrane"/>
    <property type="evidence" value="ECO:0007669"/>
    <property type="project" value="UniProtKB-SubCell"/>
</dbReference>
<dbReference type="GO" id="GO:0016887">
    <property type="term" value="F:ATP hydrolysis activity"/>
    <property type="evidence" value="ECO:0007669"/>
    <property type="project" value="InterPro"/>
</dbReference>
<keyword evidence="6 7" id="KW-0472">Membrane</keyword>
<feature type="transmembrane region" description="Helical" evidence="7">
    <location>
        <begin position="233"/>
        <end position="259"/>
    </location>
</feature>
<dbReference type="SUPFAM" id="SSF90123">
    <property type="entry name" value="ABC transporter transmembrane region"/>
    <property type="match status" value="1"/>
</dbReference>
<dbReference type="Proteomes" id="UP000315751">
    <property type="component" value="Unassembled WGS sequence"/>
</dbReference>
<dbReference type="InterPro" id="IPR011527">
    <property type="entry name" value="ABC1_TM_dom"/>
</dbReference>
<comment type="caution">
    <text evidence="10">The sequence shown here is derived from an EMBL/GenBank/DDBJ whole genome shotgun (WGS) entry which is preliminary data.</text>
</comment>
<evidence type="ECO:0000259" key="8">
    <source>
        <dbReference type="PROSITE" id="PS50893"/>
    </source>
</evidence>
<feature type="domain" description="ABC transmembrane type-1" evidence="9">
    <location>
        <begin position="21"/>
        <end position="292"/>
    </location>
</feature>
<dbReference type="GO" id="GO:0034040">
    <property type="term" value="F:ATPase-coupled lipid transmembrane transporter activity"/>
    <property type="evidence" value="ECO:0007669"/>
    <property type="project" value="TreeGrafter"/>
</dbReference>
<dbReference type="PROSITE" id="PS50893">
    <property type="entry name" value="ABC_TRANSPORTER_2"/>
    <property type="match status" value="1"/>
</dbReference>
<feature type="domain" description="ABC transporter" evidence="8">
    <location>
        <begin position="328"/>
        <end position="547"/>
    </location>
</feature>
<proteinExistence type="predicted"/>
<keyword evidence="3" id="KW-0547">Nucleotide-binding</keyword>
<organism evidence="10 11">
    <name type="scientific">Nitrospirillum amazonense</name>
    <dbReference type="NCBI Taxonomy" id="28077"/>
    <lineage>
        <taxon>Bacteria</taxon>
        <taxon>Pseudomonadati</taxon>
        <taxon>Pseudomonadota</taxon>
        <taxon>Alphaproteobacteria</taxon>
        <taxon>Rhodospirillales</taxon>
        <taxon>Azospirillaceae</taxon>
        <taxon>Nitrospirillum</taxon>
    </lineage>
</organism>
<dbReference type="InterPro" id="IPR039421">
    <property type="entry name" value="Type_1_exporter"/>
</dbReference>
<keyword evidence="11" id="KW-1185">Reference proteome</keyword>
<dbReference type="NCBIfam" id="TIGR01194">
    <property type="entry name" value="cyc_pep_trnsptr"/>
    <property type="match status" value="1"/>
</dbReference>
<protein>
    <submittedName>
        <fullName evidence="10">Putative ATP-binding cassette transporter</fullName>
    </submittedName>
</protein>
<dbReference type="Gene3D" id="1.20.1560.10">
    <property type="entry name" value="ABC transporter type 1, transmembrane domain"/>
    <property type="match status" value="1"/>
</dbReference>
<evidence type="ECO:0000256" key="6">
    <source>
        <dbReference type="ARBA" id="ARBA00023136"/>
    </source>
</evidence>
<evidence type="ECO:0000256" key="1">
    <source>
        <dbReference type="ARBA" id="ARBA00004651"/>
    </source>
</evidence>
<dbReference type="InterPro" id="IPR003593">
    <property type="entry name" value="AAA+_ATPase"/>
</dbReference>
<dbReference type="RefSeq" id="WP_145735198.1">
    <property type="nucleotide sequence ID" value="NZ_VITR01000015.1"/>
</dbReference>
<evidence type="ECO:0000256" key="3">
    <source>
        <dbReference type="ARBA" id="ARBA00022741"/>
    </source>
</evidence>
<dbReference type="PANTHER" id="PTHR24221">
    <property type="entry name" value="ATP-BINDING CASSETTE SUB-FAMILY B"/>
    <property type="match status" value="1"/>
</dbReference>
<reference evidence="10 11" key="1">
    <citation type="submission" date="2019-06" db="EMBL/GenBank/DDBJ databases">
        <title>Genomic Encyclopedia of Type Strains, Phase IV (KMG-V): Genome sequencing to study the core and pangenomes of soil and plant-associated prokaryotes.</title>
        <authorList>
            <person name="Whitman W."/>
        </authorList>
    </citation>
    <scope>NUCLEOTIDE SEQUENCE [LARGE SCALE GENOMIC DNA]</scope>
    <source>
        <strain evidence="10 11">BR 11622</strain>
    </source>
</reference>
<accession>A0A560GT98</accession>
<evidence type="ECO:0000256" key="2">
    <source>
        <dbReference type="ARBA" id="ARBA00022692"/>
    </source>
</evidence>
<comment type="subcellular location">
    <subcellularLocation>
        <location evidence="1">Cell membrane</location>
        <topology evidence="1">Multi-pass membrane protein</topology>
    </subcellularLocation>
</comment>
<keyword evidence="5 7" id="KW-1133">Transmembrane helix</keyword>
<dbReference type="AlphaFoldDB" id="A0A560GT98"/>
<dbReference type="PROSITE" id="PS50929">
    <property type="entry name" value="ABC_TM1F"/>
    <property type="match status" value="1"/>
</dbReference>
<dbReference type="SUPFAM" id="SSF52540">
    <property type="entry name" value="P-loop containing nucleoside triphosphate hydrolases"/>
    <property type="match status" value="1"/>
</dbReference>
<sequence length="549" mass="60090">MRMWRLVVEEIPQNLRSLAWTAALSALASTTLMWLVDEASQQAAKGSVSERLVLLFALSITLFAVSDNYVLVTASQDAENIIHRLRTRLFDAVRASDLVSVERLGRTRLYSALTQDTQTLARSLPFLVIGVQQAIVLVFLGVYLAWLSVAAFVMAFGFAIVAVAVRYARMKALGQAMRDAVAAEMAVFDGLSDMLDGFKEVRMSTTRAEGLVADVGAASAEARRIKSRTKAQWGWEFALLQAMFYTLIGLMVFLVPLVAKDYADVVVPATMTALFVVGPVGTLAHVTPMVTETEMALANMDDITSQLRRAVELRAGESALPLSAPRHIALQDAVFSYADSKGRPLFSVGPLTLSFQAGEITFVTGGNGSGKSTMLRLLTGLAPLSGGQMLADGVPVAPGQMQAYRDHFSAIFADHHLSRRLYGVGAIDPLRVEALLERLEMTGKVHVADGAFSTIDLSTGQRKRLALLVAELEDKPILVFDEWAADQDPHFRHVFYEELLPAFKARGKIVICVTHDDRWFGMADRIYHMNEGQVMEQRSSVTAAMELQS</sequence>
<dbReference type="GO" id="GO:0005524">
    <property type="term" value="F:ATP binding"/>
    <property type="evidence" value="ECO:0007669"/>
    <property type="project" value="UniProtKB-KW"/>
</dbReference>
<dbReference type="PANTHER" id="PTHR24221:SF653">
    <property type="entry name" value="TRANSPORT ATP-BINDING PROTEIN CYDC"/>
    <property type="match status" value="1"/>
</dbReference>
<dbReference type="InterPro" id="IPR005898">
    <property type="entry name" value="Cyc_pep_transpt_SyrD/YojI"/>
</dbReference>
<dbReference type="GO" id="GO:0140359">
    <property type="term" value="F:ABC-type transporter activity"/>
    <property type="evidence" value="ECO:0007669"/>
    <property type="project" value="InterPro"/>
</dbReference>
<evidence type="ECO:0000313" key="10">
    <source>
        <dbReference type="EMBL" id="TWB37262.1"/>
    </source>
</evidence>
<evidence type="ECO:0000313" key="11">
    <source>
        <dbReference type="Proteomes" id="UP000315751"/>
    </source>
</evidence>
<dbReference type="SMART" id="SM00382">
    <property type="entry name" value="AAA"/>
    <property type="match status" value="1"/>
</dbReference>
<keyword evidence="2 7" id="KW-0812">Transmembrane</keyword>
<dbReference type="Pfam" id="PF00005">
    <property type="entry name" value="ABC_tran"/>
    <property type="match status" value="1"/>
</dbReference>
<dbReference type="InterPro" id="IPR027417">
    <property type="entry name" value="P-loop_NTPase"/>
</dbReference>
<dbReference type="Pfam" id="PF00664">
    <property type="entry name" value="ABC_membrane"/>
    <property type="match status" value="1"/>
</dbReference>
<name>A0A560GT98_9PROT</name>
<keyword evidence="4 10" id="KW-0067">ATP-binding</keyword>
<feature type="transmembrane region" description="Helical" evidence="7">
    <location>
        <begin position="52"/>
        <end position="72"/>
    </location>
</feature>
<dbReference type="InterPro" id="IPR036640">
    <property type="entry name" value="ABC1_TM_sf"/>
</dbReference>
<gene>
    <name evidence="10" type="ORF">FBZ90_11575</name>
</gene>
<dbReference type="OrthoDB" id="9760776at2"/>
<dbReference type="EMBL" id="VITR01000015">
    <property type="protein sequence ID" value="TWB37262.1"/>
    <property type="molecule type" value="Genomic_DNA"/>
</dbReference>
<feature type="transmembrane region" description="Helical" evidence="7">
    <location>
        <begin position="265"/>
        <end position="286"/>
    </location>
</feature>
<dbReference type="GO" id="GO:0015833">
    <property type="term" value="P:peptide transport"/>
    <property type="evidence" value="ECO:0007669"/>
    <property type="project" value="InterPro"/>
</dbReference>
<dbReference type="InterPro" id="IPR003439">
    <property type="entry name" value="ABC_transporter-like_ATP-bd"/>
</dbReference>
<evidence type="ECO:0000259" key="9">
    <source>
        <dbReference type="PROSITE" id="PS50929"/>
    </source>
</evidence>
<evidence type="ECO:0000256" key="5">
    <source>
        <dbReference type="ARBA" id="ARBA00022989"/>
    </source>
</evidence>
<evidence type="ECO:0000256" key="4">
    <source>
        <dbReference type="ARBA" id="ARBA00022840"/>
    </source>
</evidence>
<feature type="transmembrane region" description="Helical" evidence="7">
    <location>
        <begin position="124"/>
        <end position="143"/>
    </location>
</feature>
<dbReference type="GO" id="GO:1904680">
    <property type="term" value="F:peptide transmembrane transporter activity"/>
    <property type="evidence" value="ECO:0007669"/>
    <property type="project" value="InterPro"/>
</dbReference>
<evidence type="ECO:0000256" key="7">
    <source>
        <dbReference type="SAM" id="Phobius"/>
    </source>
</evidence>